<evidence type="ECO:0000313" key="2">
    <source>
        <dbReference type="Proteomes" id="UP001207654"/>
    </source>
</evidence>
<reference evidence="1 2" key="1">
    <citation type="submission" date="2022-11" db="EMBL/GenBank/DDBJ databases">
        <title>Minimal conservation of predation-associated metabolite biosynthetic gene clusters underscores biosynthetic potential of Myxococcota including descriptions for ten novel species: Archangium lansinium sp. nov., Myxococcus landrumus sp. nov., Nannocystis bai.</title>
        <authorList>
            <person name="Ahearne A."/>
            <person name="Stevens C."/>
            <person name="Phillips K."/>
        </authorList>
    </citation>
    <scope>NUCLEOTIDE SEQUENCE [LARGE SCALE GENOMIC DNA]</scope>
    <source>
        <strain evidence="1 2">MIWBW</strain>
    </source>
</reference>
<protein>
    <submittedName>
        <fullName evidence="1">Uncharacterized protein</fullName>
    </submittedName>
</protein>
<keyword evidence="2" id="KW-1185">Reference proteome</keyword>
<dbReference type="Proteomes" id="UP001207654">
    <property type="component" value="Unassembled WGS sequence"/>
</dbReference>
<gene>
    <name evidence="1" type="ORF">OV287_50890</name>
</gene>
<name>A0ABT4AM49_9BACT</name>
<organism evidence="1 2">
    <name type="scientific">Archangium lansingense</name>
    <dbReference type="NCBI Taxonomy" id="2995310"/>
    <lineage>
        <taxon>Bacteria</taxon>
        <taxon>Pseudomonadati</taxon>
        <taxon>Myxococcota</taxon>
        <taxon>Myxococcia</taxon>
        <taxon>Myxococcales</taxon>
        <taxon>Cystobacterineae</taxon>
        <taxon>Archangiaceae</taxon>
        <taxon>Archangium</taxon>
    </lineage>
</organism>
<sequence length="96" mass="10021">MGINQLLLPSANPPICGVVISSAIVNGGPDIELINPREIEHSPIGFIVLVDVMAHVSKNDRQSRLFVEGLGEIDNHAGSPQVVAVGGLVELPAGHI</sequence>
<proteinExistence type="predicted"/>
<dbReference type="EMBL" id="JAPNKA010000001">
    <property type="protein sequence ID" value="MCY1082787.1"/>
    <property type="molecule type" value="Genomic_DNA"/>
</dbReference>
<comment type="caution">
    <text evidence="1">The sequence shown here is derived from an EMBL/GenBank/DDBJ whole genome shotgun (WGS) entry which is preliminary data.</text>
</comment>
<dbReference type="RefSeq" id="WP_267541343.1">
    <property type="nucleotide sequence ID" value="NZ_JAPNKA010000001.1"/>
</dbReference>
<evidence type="ECO:0000313" key="1">
    <source>
        <dbReference type="EMBL" id="MCY1082787.1"/>
    </source>
</evidence>
<accession>A0ABT4AM49</accession>